<feature type="transmembrane region" description="Helical" evidence="6">
    <location>
        <begin position="80"/>
        <end position="99"/>
    </location>
</feature>
<proteinExistence type="inferred from homology"/>
<dbReference type="PANTHER" id="PTHR10057">
    <property type="entry name" value="PERIPHERAL-TYPE BENZODIAZEPINE RECEPTOR"/>
    <property type="match status" value="1"/>
</dbReference>
<feature type="transmembrane region" description="Helical" evidence="6">
    <location>
        <begin position="111"/>
        <end position="129"/>
    </location>
</feature>
<dbReference type="GO" id="GO:0016020">
    <property type="term" value="C:membrane"/>
    <property type="evidence" value="ECO:0007669"/>
    <property type="project" value="UniProtKB-SubCell"/>
</dbReference>
<feature type="transmembrane region" description="Helical" evidence="6">
    <location>
        <begin position="55"/>
        <end position="73"/>
    </location>
</feature>
<evidence type="ECO:0000256" key="1">
    <source>
        <dbReference type="ARBA" id="ARBA00004141"/>
    </source>
</evidence>
<dbReference type="GO" id="GO:0033013">
    <property type="term" value="P:tetrapyrrole metabolic process"/>
    <property type="evidence" value="ECO:0007669"/>
    <property type="project" value="UniProtKB-ARBA"/>
</dbReference>
<dbReference type="FunFam" id="1.20.1260.100:FF:000001">
    <property type="entry name" value="translocator protein 2"/>
    <property type="match status" value="1"/>
</dbReference>
<accession>A0A0D6JL05</accession>
<reference evidence="8" key="1">
    <citation type="submission" date="2015-02" db="EMBL/GenBank/DDBJ databases">
        <authorList>
            <person name="Chooi Y.-H."/>
        </authorList>
    </citation>
    <scope>NUCLEOTIDE SEQUENCE [LARGE SCALE GENOMIC DNA]</scope>
    <source>
        <strain evidence="8">strain Y</strain>
    </source>
</reference>
<dbReference type="RefSeq" id="WP_160298741.1">
    <property type="nucleotide sequence ID" value="NZ_LN829118.1"/>
</dbReference>
<keyword evidence="8" id="KW-1185">Reference proteome</keyword>
<evidence type="ECO:0000256" key="5">
    <source>
        <dbReference type="ARBA" id="ARBA00023136"/>
    </source>
</evidence>
<dbReference type="InterPro" id="IPR004307">
    <property type="entry name" value="TspO_MBR"/>
</dbReference>
<dbReference type="CDD" id="cd15904">
    <property type="entry name" value="TSPO_MBR"/>
    <property type="match status" value="1"/>
</dbReference>
<comment type="subcellular location">
    <subcellularLocation>
        <location evidence="1">Membrane</location>
        <topology evidence="1">Multi-pass membrane protein</topology>
    </subcellularLocation>
</comment>
<evidence type="ECO:0000256" key="2">
    <source>
        <dbReference type="ARBA" id="ARBA00007524"/>
    </source>
</evidence>
<name>A0A0D6JL05_9HYPH</name>
<evidence type="ECO:0000313" key="8">
    <source>
        <dbReference type="Proteomes" id="UP000033187"/>
    </source>
</evidence>
<protein>
    <submittedName>
        <fullName evidence="7">CrtK</fullName>
    </submittedName>
</protein>
<dbReference type="InterPro" id="IPR038330">
    <property type="entry name" value="TspO/MBR-related_sf"/>
</dbReference>
<keyword evidence="3 6" id="KW-0812">Transmembrane</keyword>
<dbReference type="KEGG" id="fiy:BN1229_v1_4054"/>
<dbReference type="Gene3D" id="1.20.1260.100">
    <property type="entry name" value="TspO/MBR protein"/>
    <property type="match status" value="1"/>
</dbReference>
<dbReference type="Proteomes" id="UP000033187">
    <property type="component" value="Chromosome 1"/>
</dbReference>
<gene>
    <name evidence="7" type="ORF">YBN1229_v1_4054</name>
</gene>
<comment type="similarity">
    <text evidence="2">Belongs to the TspO/BZRP family.</text>
</comment>
<evidence type="ECO:0000256" key="3">
    <source>
        <dbReference type="ARBA" id="ARBA00022692"/>
    </source>
</evidence>
<evidence type="ECO:0000256" key="4">
    <source>
        <dbReference type="ARBA" id="ARBA00022989"/>
    </source>
</evidence>
<dbReference type="EMBL" id="LN829119">
    <property type="protein sequence ID" value="CPR22621.1"/>
    <property type="molecule type" value="Genomic_DNA"/>
</dbReference>
<sequence>MRRRSSLFVFLAITAVVALGFNTTFVTGLYSGTWPTDWYDQLVKPDWAPSLDVLAAIWLVWYVVIAVAGWIVWRAQGLGLALLLWLVQLGLNVAWPYVLFERHRIDSAMDVIFALLFAVAAFIFVSWGLRKSASVLFGLYAGWIVYVAAFNLALLQSNT</sequence>
<dbReference type="AlphaFoldDB" id="A0A0D6JL05"/>
<evidence type="ECO:0000313" key="7">
    <source>
        <dbReference type="EMBL" id="CPR22621.1"/>
    </source>
</evidence>
<dbReference type="Pfam" id="PF03073">
    <property type="entry name" value="TspO_MBR"/>
    <property type="match status" value="1"/>
</dbReference>
<keyword evidence="5 6" id="KW-0472">Membrane</keyword>
<organism evidence="7 8">
    <name type="scientific">Candidatus Filomicrobium marinum</name>
    <dbReference type="NCBI Taxonomy" id="1608628"/>
    <lineage>
        <taxon>Bacteria</taxon>
        <taxon>Pseudomonadati</taxon>
        <taxon>Pseudomonadota</taxon>
        <taxon>Alphaproteobacteria</taxon>
        <taxon>Hyphomicrobiales</taxon>
        <taxon>Hyphomicrobiaceae</taxon>
        <taxon>Filomicrobium</taxon>
    </lineage>
</organism>
<dbReference type="KEGG" id="fil:BN1229_v1_4068"/>
<feature type="transmembrane region" description="Helical" evidence="6">
    <location>
        <begin position="136"/>
        <end position="155"/>
    </location>
</feature>
<dbReference type="PANTHER" id="PTHR10057:SF0">
    <property type="entry name" value="TRANSLOCATOR PROTEIN"/>
    <property type="match status" value="1"/>
</dbReference>
<keyword evidence="4 6" id="KW-1133">Transmembrane helix</keyword>
<dbReference type="PIRSF" id="PIRSF005859">
    <property type="entry name" value="PBR"/>
    <property type="match status" value="1"/>
</dbReference>
<evidence type="ECO:0000256" key="6">
    <source>
        <dbReference type="SAM" id="Phobius"/>
    </source>
</evidence>